<evidence type="ECO:0000313" key="18">
    <source>
        <dbReference type="EMBL" id="ALF95043.1"/>
    </source>
</evidence>
<evidence type="ECO:0000259" key="17">
    <source>
        <dbReference type="Pfam" id="PF07732"/>
    </source>
</evidence>
<comment type="similarity">
    <text evidence="4">Belongs to the multicopper oxidase family.</text>
</comment>
<keyword evidence="13" id="KW-0439">Lignin degradation</keyword>
<keyword evidence="10" id="KW-0186">Copper</keyword>
<keyword evidence="12" id="KW-0325">Glycoprotein</keyword>
<evidence type="ECO:0000256" key="7">
    <source>
        <dbReference type="ARBA" id="ARBA00022723"/>
    </source>
</evidence>
<dbReference type="AlphaFoldDB" id="A0A0N9H7N4"/>
<evidence type="ECO:0000256" key="8">
    <source>
        <dbReference type="ARBA" id="ARBA00022737"/>
    </source>
</evidence>
<dbReference type="FunFam" id="2.60.40.420:FF:000112">
    <property type="entry name" value="Laccase B"/>
    <property type="match status" value="1"/>
</dbReference>
<feature type="domain" description="Plastocyanin-like" evidence="17">
    <location>
        <begin position="32"/>
        <end position="149"/>
    </location>
</feature>
<dbReference type="GO" id="GO:0005507">
    <property type="term" value="F:copper ion binding"/>
    <property type="evidence" value="ECO:0007669"/>
    <property type="project" value="InterPro"/>
</dbReference>
<evidence type="ECO:0000256" key="10">
    <source>
        <dbReference type="ARBA" id="ARBA00023008"/>
    </source>
</evidence>
<dbReference type="InterPro" id="IPR011707">
    <property type="entry name" value="Cu-oxidase-like_N"/>
</dbReference>
<dbReference type="PANTHER" id="PTHR11709:SF511">
    <property type="entry name" value="LACCASE"/>
    <property type="match status" value="1"/>
</dbReference>
<dbReference type="FunFam" id="2.60.40.420:FF:000125">
    <property type="entry name" value="Laccase 2"/>
    <property type="match status" value="1"/>
</dbReference>
<name>A0A0N9H7N4_9APHY</name>
<evidence type="ECO:0000256" key="6">
    <source>
        <dbReference type="ARBA" id="ARBA00022525"/>
    </source>
</evidence>
<dbReference type="EMBL" id="KR109253">
    <property type="protein sequence ID" value="ALF95043.1"/>
    <property type="molecule type" value="mRNA"/>
</dbReference>
<dbReference type="InterPro" id="IPR008972">
    <property type="entry name" value="Cupredoxin"/>
</dbReference>
<keyword evidence="6" id="KW-0964">Secreted</keyword>
<organism evidence="18">
    <name type="scientific">Crustodontia chrysocreas</name>
    <dbReference type="NCBI Taxonomy" id="2716695"/>
    <lineage>
        <taxon>Eukaryota</taxon>
        <taxon>Fungi</taxon>
        <taxon>Dikarya</taxon>
        <taxon>Basidiomycota</taxon>
        <taxon>Agaricomycotina</taxon>
        <taxon>Agaricomycetes</taxon>
        <taxon>Polyporales</taxon>
        <taxon>Meruliaceae</taxon>
        <taxon>Crustodontia</taxon>
    </lineage>
</organism>
<feature type="chain" id="PRO_5006035187" description="laccase" evidence="14">
    <location>
        <begin position="22"/>
        <end position="523"/>
    </location>
</feature>
<dbReference type="InterPro" id="IPR002355">
    <property type="entry name" value="Cu_oxidase_Cu_BS"/>
</dbReference>
<keyword evidence="14" id="KW-0732">Signal</keyword>
<evidence type="ECO:0000256" key="5">
    <source>
        <dbReference type="ARBA" id="ARBA00012297"/>
    </source>
</evidence>
<accession>A0A0N9H7N4</accession>
<dbReference type="SUPFAM" id="SSF49503">
    <property type="entry name" value="Cupredoxins"/>
    <property type="match status" value="3"/>
</dbReference>
<dbReference type="Pfam" id="PF00394">
    <property type="entry name" value="Cu-oxidase"/>
    <property type="match status" value="1"/>
</dbReference>
<evidence type="ECO:0000256" key="1">
    <source>
        <dbReference type="ARBA" id="ARBA00000349"/>
    </source>
</evidence>
<keyword evidence="11" id="KW-1015">Disulfide bond</keyword>
<dbReference type="Pfam" id="PF07731">
    <property type="entry name" value="Cu-oxidase_2"/>
    <property type="match status" value="1"/>
</dbReference>
<evidence type="ECO:0000256" key="4">
    <source>
        <dbReference type="ARBA" id="ARBA00010609"/>
    </source>
</evidence>
<evidence type="ECO:0000256" key="9">
    <source>
        <dbReference type="ARBA" id="ARBA00023002"/>
    </source>
</evidence>
<feature type="domain" description="Plastocyanin-like" evidence="16">
    <location>
        <begin position="370"/>
        <end position="496"/>
    </location>
</feature>
<keyword evidence="7" id="KW-0479">Metal-binding</keyword>
<feature type="domain" description="Plastocyanin-like" evidence="15">
    <location>
        <begin position="162"/>
        <end position="307"/>
    </location>
</feature>
<dbReference type="GO" id="GO:0046274">
    <property type="term" value="P:lignin catabolic process"/>
    <property type="evidence" value="ECO:0007669"/>
    <property type="project" value="UniProtKB-KW"/>
</dbReference>
<evidence type="ECO:0000256" key="14">
    <source>
        <dbReference type="SAM" id="SignalP"/>
    </source>
</evidence>
<keyword evidence="8" id="KW-0677">Repeat</keyword>
<evidence type="ECO:0000256" key="11">
    <source>
        <dbReference type="ARBA" id="ARBA00023157"/>
    </source>
</evidence>
<dbReference type="FunFam" id="2.60.40.420:FF:000045">
    <property type="entry name" value="Laccase 2"/>
    <property type="match status" value="1"/>
</dbReference>
<comment type="subcellular location">
    <subcellularLocation>
        <location evidence="3">Secreted</location>
    </subcellularLocation>
</comment>
<gene>
    <name evidence="18" type="primary">LacD</name>
</gene>
<dbReference type="Pfam" id="PF07732">
    <property type="entry name" value="Cu-oxidase_3"/>
    <property type="match status" value="1"/>
</dbReference>
<dbReference type="InterPro" id="IPR033138">
    <property type="entry name" value="Cu_oxidase_CS"/>
</dbReference>
<dbReference type="PANTHER" id="PTHR11709">
    <property type="entry name" value="MULTI-COPPER OXIDASE"/>
    <property type="match status" value="1"/>
</dbReference>
<dbReference type="InterPro" id="IPR001117">
    <property type="entry name" value="Cu-oxidase_2nd"/>
</dbReference>
<dbReference type="EC" id="1.10.3.2" evidence="5"/>
<keyword evidence="9 18" id="KW-0560">Oxidoreductase</keyword>
<evidence type="ECO:0000259" key="15">
    <source>
        <dbReference type="Pfam" id="PF00394"/>
    </source>
</evidence>
<feature type="signal peptide" evidence="14">
    <location>
        <begin position="1"/>
        <end position="21"/>
    </location>
</feature>
<proteinExistence type="evidence at transcript level"/>
<dbReference type="GO" id="GO:0005576">
    <property type="term" value="C:extracellular region"/>
    <property type="evidence" value="ECO:0007669"/>
    <property type="project" value="UniProtKB-SubCell"/>
</dbReference>
<evidence type="ECO:0000259" key="16">
    <source>
        <dbReference type="Pfam" id="PF07731"/>
    </source>
</evidence>
<dbReference type="GO" id="GO:0052716">
    <property type="term" value="F:hydroquinone:oxygen oxidoreductase activity"/>
    <property type="evidence" value="ECO:0007669"/>
    <property type="project" value="UniProtKB-EC"/>
</dbReference>
<evidence type="ECO:0000256" key="12">
    <source>
        <dbReference type="ARBA" id="ARBA00023180"/>
    </source>
</evidence>
<dbReference type="CDD" id="cd13856">
    <property type="entry name" value="CuRO_1_Tv-LCC_like"/>
    <property type="match status" value="1"/>
</dbReference>
<evidence type="ECO:0000256" key="2">
    <source>
        <dbReference type="ARBA" id="ARBA00001935"/>
    </source>
</evidence>
<dbReference type="PROSITE" id="PS00080">
    <property type="entry name" value="MULTICOPPER_OXIDASE2"/>
    <property type="match status" value="1"/>
</dbReference>
<comment type="cofactor">
    <cofactor evidence="2">
        <name>Cu cation</name>
        <dbReference type="ChEBI" id="CHEBI:23378"/>
    </cofactor>
</comment>
<evidence type="ECO:0000256" key="3">
    <source>
        <dbReference type="ARBA" id="ARBA00004613"/>
    </source>
</evidence>
<protein>
    <recommendedName>
        <fullName evidence="5">laccase</fullName>
        <ecNumber evidence="5">1.10.3.2</ecNumber>
    </recommendedName>
</protein>
<evidence type="ECO:0000256" key="13">
    <source>
        <dbReference type="ARBA" id="ARBA00023185"/>
    </source>
</evidence>
<dbReference type="PROSITE" id="PS00079">
    <property type="entry name" value="MULTICOPPER_OXIDASE1"/>
    <property type="match status" value="2"/>
</dbReference>
<comment type="catalytic activity">
    <reaction evidence="1">
        <text>4 hydroquinone + O2 = 4 benzosemiquinone + 2 H2O</text>
        <dbReference type="Rhea" id="RHEA:11276"/>
        <dbReference type="ChEBI" id="CHEBI:15377"/>
        <dbReference type="ChEBI" id="CHEBI:15379"/>
        <dbReference type="ChEBI" id="CHEBI:17594"/>
        <dbReference type="ChEBI" id="CHEBI:17977"/>
        <dbReference type="EC" id="1.10.3.2"/>
    </reaction>
</comment>
<reference evidence="18" key="1">
    <citation type="submission" date="2015-04" db="EMBL/GenBank/DDBJ databases">
        <title>Identification of new putative laccases from white-rot fungus Phlebia chrysocreas.</title>
        <authorList>
            <person name="Kozlova M.D."/>
            <person name="Mosunova O.V."/>
            <person name="Moiseenko K.V."/>
            <person name="Tyazhelova T.V."/>
            <person name="Koroleva O.V."/>
        </authorList>
    </citation>
    <scope>NUCLEOTIDE SEQUENCE</scope>
</reference>
<dbReference type="CDD" id="cd13903">
    <property type="entry name" value="CuRO_3_Tv-LCC_like"/>
    <property type="match status" value="1"/>
</dbReference>
<dbReference type="InterPro" id="IPR045087">
    <property type="entry name" value="Cu-oxidase_fam"/>
</dbReference>
<sequence length="523" mass="56707">MRQSLSFKWVSMALAAVPCMAIGPVTDLVIVNKEVNPDGFTRQGVLAGGTLPGPVITGMKGDTFKINVVNQLTNATMLKSTSVHWHGITQHGSNWADGPAFVTQCPIASGNSFLYDFSVPDQAGTFWYHSHIHNQYCDGLRGAFIIYDPCDPFADMYDVDNEDTILTLADWYHVPAASVGFPPVVDSVLINGLGRSPGGPATPLSVITVQHGKRYRIRMLNLACDPNFVVTIDRHSMTVIEADGVNHEPITVDSIQIFAGQRYSFVLNANQPIGNYWIRAAPAYEGQTNLQGFAGGINSAVLRYVGAPDKEPTEYVSESVNPLQETNLHPLVDAAAPGKPYPGGADVVINLNLGADLETLRYLVNNVSFYPPTVPVLLQILSGTTPAQELLPGGSVYPLPRDSVIEVSIPLSGASIGGPHPFHLHGHTFSVVRSANSSTYNFKNPVQRDTVSIGGDPSDNVTIRFTTDNPGPWFLHCHIDWHLEAGLAIVFAEDVQDVRYADPVPEAWKELCPIYDALAPEDQ</sequence>
<dbReference type="InterPro" id="IPR011706">
    <property type="entry name" value="Cu-oxidase_C"/>
</dbReference>
<dbReference type="Gene3D" id="2.60.40.420">
    <property type="entry name" value="Cupredoxins - blue copper proteins"/>
    <property type="match status" value="3"/>
</dbReference>